<dbReference type="GO" id="GO:0004816">
    <property type="term" value="F:asparagine-tRNA ligase activity"/>
    <property type="evidence" value="ECO:0007669"/>
    <property type="project" value="TreeGrafter"/>
</dbReference>
<keyword evidence="3" id="KW-0067">ATP-binding</keyword>
<feature type="domain" description="Aminoacyl-transfer RNA synthetases class-II family profile" evidence="6">
    <location>
        <begin position="123"/>
        <end position="302"/>
    </location>
</feature>
<dbReference type="InterPro" id="IPR045864">
    <property type="entry name" value="aa-tRNA-synth_II/BPL/LPL"/>
</dbReference>
<dbReference type="Proteomes" id="UP001152747">
    <property type="component" value="Unassembled WGS sequence"/>
</dbReference>
<evidence type="ECO:0000259" key="6">
    <source>
        <dbReference type="PROSITE" id="PS50862"/>
    </source>
</evidence>
<dbReference type="Pfam" id="PF00152">
    <property type="entry name" value="tRNA-synt_2"/>
    <property type="match status" value="1"/>
</dbReference>
<proteinExistence type="predicted"/>
<protein>
    <recommendedName>
        <fullName evidence="6">Aminoacyl-transfer RNA synthetases class-II family profile domain-containing protein</fullName>
    </recommendedName>
</protein>
<dbReference type="GO" id="GO:0005739">
    <property type="term" value="C:mitochondrion"/>
    <property type="evidence" value="ECO:0007669"/>
    <property type="project" value="TreeGrafter"/>
</dbReference>
<evidence type="ECO:0000313" key="7">
    <source>
        <dbReference type="EMBL" id="CAI5444015.1"/>
    </source>
</evidence>
<keyword evidence="8" id="KW-1185">Reference proteome</keyword>
<accession>A0A9P1IG61</accession>
<dbReference type="InterPro" id="IPR004364">
    <property type="entry name" value="Aa-tRNA-synt_II"/>
</dbReference>
<reference evidence="7" key="1">
    <citation type="submission" date="2022-11" db="EMBL/GenBank/DDBJ databases">
        <authorList>
            <person name="Kikuchi T."/>
        </authorList>
    </citation>
    <scope>NUCLEOTIDE SEQUENCE</scope>
    <source>
        <strain evidence="7">PS1010</strain>
    </source>
</reference>
<gene>
    <name evidence="7" type="ORF">CAMP_LOCUS6652</name>
</gene>
<evidence type="ECO:0000256" key="2">
    <source>
        <dbReference type="ARBA" id="ARBA00022741"/>
    </source>
</evidence>
<dbReference type="InterPro" id="IPR004365">
    <property type="entry name" value="NA-bd_OB_tRNA"/>
</dbReference>
<dbReference type="GO" id="GO:0006421">
    <property type="term" value="P:asparaginyl-tRNA aminoacylation"/>
    <property type="evidence" value="ECO:0007669"/>
    <property type="project" value="TreeGrafter"/>
</dbReference>
<dbReference type="EMBL" id="CANHGI010000003">
    <property type="protein sequence ID" value="CAI5444015.1"/>
    <property type="molecule type" value="Genomic_DNA"/>
</dbReference>
<keyword evidence="4" id="KW-0648">Protein biosynthesis</keyword>
<dbReference type="PANTHER" id="PTHR22594">
    <property type="entry name" value="ASPARTYL/LYSYL-TRNA SYNTHETASE"/>
    <property type="match status" value="1"/>
</dbReference>
<dbReference type="InterPro" id="IPR006195">
    <property type="entry name" value="aa-tRNA-synth_II"/>
</dbReference>
<dbReference type="OrthoDB" id="360585at2759"/>
<dbReference type="Pfam" id="PF01336">
    <property type="entry name" value="tRNA_anti-codon"/>
    <property type="match status" value="1"/>
</dbReference>
<evidence type="ECO:0000256" key="1">
    <source>
        <dbReference type="ARBA" id="ARBA00022598"/>
    </source>
</evidence>
<dbReference type="AlphaFoldDB" id="A0A9P1IG61"/>
<comment type="caution">
    <text evidence="7">The sequence shown here is derived from an EMBL/GenBank/DDBJ whole genome shotgun (WGS) entry which is preliminary data.</text>
</comment>
<keyword evidence="5" id="KW-0030">Aminoacyl-tRNA synthetase</keyword>
<evidence type="ECO:0000256" key="5">
    <source>
        <dbReference type="ARBA" id="ARBA00023146"/>
    </source>
</evidence>
<dbReference type="PROSITE" id="PS50862">
    <property type="entry name" value="AA_TRNA_LIGASE_II"/>
    <property type="match status" value="1"/>
</dbReference>
<name>A0A9P1IG61_9PELO</name>
<keyword evidence="1" id="KW-0436">Ligase</keyword>
<dbReference type="GO" id="GO:0005524">
    <property type="term" value="F:ATP binding"/>
    <property type="evidence" value="ECO:0007669"/>
    <property type="project" value="UniProtKB-KW"/>
</dbReference>
<evidence type="ECO:0000313" key="8">
    <source>
        <dbReference type="Proteomes" id="UP001152747"/>
    </source>
</evidence>
<keyword evidence="2" id="KW-0547">Nucleotide-binding</keyword>
<evidence type="ECO:0000256" key="3">
    <source>
        <dbReference type="ARBA" id="ARBA00022840"/>
    </source>
</evidence>
<dbReference type="SUPFAM" id="SSF55681">
    <property type="entry name" value="Class II aaRS and biotin synthetases"/>
    <property type="match status" value="1"/>
</dbReference>
<dbReference type="PANTHER" id="PTHR22594:SF34">
    <property type="entry name" value="ASPARAGINE--TRNA LIGASE, MITOCHONDRIAL-RELATED"/>
    <property type="match status" value="1"/>
</dbReference>
<dbReference type="Gene3D" id="3.30.930.10">
    <property type="entry name" value="Bira Bifunctional Protein, Domain 2"/>
    <property type="match status" value="1"/>
</dbReference>
<dbReference type="InterPro" id="IPR012340">
    <property type="entry name" value="NA-bd_OB-fold"/>
</dbReference>
<organism evidence="7 8">
    <name type="scientific">Caenorhabditis angaria</name>
    <dbReference type="NCBI Taxonomy" id="860376"/>
    <lineage>
        <taxon>Eukaryota</taxon>
        <taxon>Metazoa</taxon>
        <taxon>Ecdysozoa</taxon>
        <taxon>Nematoda</taxon>
        <taxon>Chromadorea</taxon>
        <taxon>Rhabditida</taxon>
        <taxon>Rhabditina</taxon>
        <taxon>Rhabditomorpha</taxon>
        <taxon>Rhabditoidea</taxon>
        <taxon>Rhabditidae</taxon>
        <taxon>Peloderinae</taxon>
        <taxon>Caenorhabditis</taxon>
    </lineage>
</organism>
<evidence type="ECO:0000256" key="4">
    <source>
        <dbReference type="ARBA" id="ARBA00022917"/>
    </source>
</evidence>
<dbReference type="Gene3D" id="2.40.50.140">
    <property type="entry name" value="Nucleic acid-binding proteins"/>
    <property type="match status" value="1"/>
</dbReference>
<sequence length="302" mass="33769">MLLRSHFIRKFCAEPAAAARLKLDGWAESVRKSGKLVFVTIGDGKQIVVDKELAKGVQVGSPISAIGRWQKSQGDQQEMELVADAFEILGHDSNPRYSADVSADNARKKTHLRARHPEFAAILRSRSLIARATRDFFERLDFVNIDAPKLTRNDAEGGGECFEIKGASTFLTVSSQLHLEAMAAKLERVYTLGTAFRAEKQQSHAHLSEFYMLEAEIAFVQSIDEMCDLIQAYIQTLIHLIEDSPILKSQIAKIGHFRNPEDRPNLEKLLDATWPRIRYEEALEILKIPAGSSEGGGFFEAK</sequence>
<dbReference type="GO" id="GO:0003676">
    <property type="term" value="F:nucleic acid binding"/>
    <property type="evidence" value="ECO:0007669"/>
    <property type="project" value="InterPro"/>
</dbReference>
<dbReference type="SUPFAM" id="SSF50249">
    <property type="entry name" value="Nucleic acid-binding proteins"/>
    <property type="match status" value="1"/>
</dbReference>